<protein>
    <submittedName>
        <fullName evidence="1">Uncharacterized protein</fullName>
    </submittedName>
</protein>
<keyword evidence="2" id="KW-1185">Reference proteome</keyword>
<evidence type="ECO:0000313" key="2">
    <source>
        <dbReference type="Proteomes" id="UP000784294"/>
    </source>
</evidence>
<reference evidence="1" key="1">
    <citation type="submission" date="2018-11" db="EMBL/GenBank/DDBJ databases">
        <authorList>
            <consortium name="Pathogen Informatics"/>
        </authorList>
    </citation>
    <scope>NUCLEOTIDE SEQUENCE</scope>
</reference>
<gene>
    <name evidence="1" type="ORF">PXEA_LOCUS15119</name>
</gene>
<name>A0A448WW44_9PLAT</name>
<dbReference type="Proteomes" id="UP000784294">
    <property type="component" value="Unassembled WGS sequence"/>
</dbReference>
<organism evidence="1 2">
    <name type="scientific">Protopolystoma xenopodis</name>
    <dbReference type="NCBI Taxonomy" id="117903"/>
    <lineage>
        <taxon>Eukaryota</taxon>
        <taxon>Metazoa</taxon>
        <taxon>Spiralia</taxon>
        <taxon>Lophotrochozoa</taxon>
        <taxon>Platyhelminthes</taxon>
        <taxon>Monogenea</taxon>
        <taxon>Polyopisthocotylea</taxon>
        <taxon>Polystomatidea</taxon>
        <taxon>Polystomatidae</taxon>
        <taxon>Protopolystoma</taxon>
    </lineage>
</organism>
<dbReference type="AlphaFoldDB" id="A0A448WW44"/>
<feature type="non-terminal residue" evidence="1">
    <location>
        <position position="1"/>
    </location>
</feature>
<dbReference type="EMBL" id="CAAALY010052540">
    <property type="protein sequence ID" value="VEL21679.1"/>
    <property type="molecule type" value="Genomic_DNA"/>
</dbReference>
<evidence type="ECO:0000313" key="1">
    <source>
        <dbReference type="EMBL" id="VEL21679.1"/>
    </source>
</evidence>
<proteinExistence type="predicted"/>
<comment type="caution">
    <text evidence="1">The sequence shown here is derived from an EMBL/GenBank/DDBJ whole genome shotgun (WGS) entry which is preliminary data.</text>
</comment>
<sequence>PSRTRTRTRVLRLLELPKQLNSTSKSDTPLQRGGGGGEFALKRSIQHFRPDQFAWQQFHRTTQRAYNWVGLVRVLCA</sequence>
<accession>A0A448WW44</accession>